<comment type="caution">
    <text evidence="2">The sequence shown here is derived from an EMBL/GenBank/DDBJ whole genome shotgun (WGS) entry which is preliminary data.</text>
</comment>
<gene>
    <name evidence="2" type="ORF">STIAU_3406</name>
</gene>
<protein>
    <submittedName>
        <fullName evidence="2">Uncharacterized protein</fullName>
    </submittedName>
</protein>
<proteinExistence type="predicted"/>
<name>Q097M3_STIAD</name>
<accession>Q097M3</accession>
<organism evidence="2 3">
    <name type="scientific">Stigmatella aurantiaca (strain DW4/3-1)</name>
    <dbReference type="NCBI Taxonomy" id="378806"/>
    <lineage>
        <taxon>Bacteria</taxon>
        <taxon>Pseudomonadati</taxon>
        <taxon>Myxococcota</taxon>
        <taxon>Myxococcia</taxon>
        <taxon>Myxococcales</taxon>
        <taxon>Cystobacterineae</taxon>
        <taxon>Archangiaceae</taxon>
        <taxon>Stigmatella</taxon>
    </lineage>
</organism>
<evidence type="ECO:0000313" key="2">
    <source>
        <dbReference type="EMBL" id="EAU67926.1"/>
    </source>
</evidence>
<evidence type="ECO:0000313" key="3">
    <source>
        <dbReference type="Proteomes" id="UP000032702"/>
    </source>
</evidence>
<reference evidence="2 3" key="1">
    <citation type="submission" date="2006-04" db="EMBL/GenBank/DDBJ databases">
        <authorList>
            <person name="Nierman W.C."/>
        </authorList>
    </citation>
    <scope>NUCLEOTIDE SEQUENCE [LARGE SCALE GENOMIC DNA]</scope>
    <source>
        <strain evidence="2 3">DW4/3-1</strain>
    </source>
</reference>
<feature type="region of interest" description="Disordered" evidence="1">
    <location>
        <begin position="44"/>
        <end position="80"/>
    </location>
</feature>
<dbReference type="Pfam" id="PF09544">
    <property type="entry name" value="DUF2381"/>
    <property type="match status" value="1"/>
</dbReference>
<evidence type="ECO:0000256" key="1">
    <source>
        <dbReference type="SAM" id="MobiDB-lite"/>
    </source>
</evidence>
<sequence length="232" mass="24364">MSGPPCGVVWLWIHLVGTAALAQPHPEAPPVDVHALRQVVREGGPGQAEGYQGASPLDASPEGPSGGHAGRDAQQVEQAVPPREAQGLTGLIALGILGEQGVRVMTLSPEDWTPPGMTVRQARLYVATGWMALEVTLSLARGELPWTPGEAVVDHWQSEKASPKVAVRLLEGTSLLPGGSARMVVEWEAPTEKKRLRCKLIVSEQGGARAFNVTELSVAAPPPDASRGGGRP</sequence>
<dbReference type="EMBL" id="AAMD01000024">
    <property type="protein sequence ID" value="EAU67926.1"/>
    <property type="molecule type" value="Genomic_DNA"/>
</dbReference>
<dbReference type="InterPro" id="IPR011754">
    <property type="entry name" value="Mxa_paralog_2268"/>
</dbReference>
<dbReference type="AlphaFoldDB" id="Q097M3"/>
<dbReference type="Proteomes" id="UP000032702">
    <property type="component" value="Unassembled WGS sequence"/>
</dbReference>